<dbReference type="RefSeq" id="XP_032827325.1">
    <property type="nucleotide sequence ID" value="XM_032971434.1"/>
</dbReference>
<comment type="similarity">
    <text evidence="5">Belongs to the PRA1 family.</text>
</comment>
<evidence type="ECO:0000256" key="1">
    <source>
        <dbReference type="ARBA" id="ARBA00004141"/>
    </source>
</evidence>
<dbReference type="Proteomes" id="UP001318040">
    <property type="component" value="Chromosome 46"/>
</dbReference>
<name>A0AAJ7U287_PETMA</name>
<evidence type="ECO:0000256" key="5">
    <source>
        <dbReference type="RuleBase" id="RU363107"/>
    </source>
</evidence>
<protein>
    <recommendedName>
        <fullName evidence="5">PRA1 family protein</fullName>
    </recommendedName>
</protein>
<dbReference type="GeneID" id="116952247"/>
<feature type="transmembrane region" description="Helical" evidence="5">
    <location>
        <begin position="97"/>
        <end position="114"/>
    </location>
</feature>
<sequence>MADVRFPPLRAADDFVLGVARFGAPDMSDPARWNNRIINNLLYYQSNYAASIVAVMLLVGYMRPLEMMIGGAVVAIVFLAFVLASENRTTVRRFKRNRPGLAVCAVLVASAMLLHLLGGILVFVFGITFPLLLVLIHASLRLRNLKNKLSNKMENIGLKRTPMGLLLEALGQESEAGS</sequence>
<evidence type="ECO:0000256" key="2">
    <source>
        <dbReference type="ARBA" id="ARBA00022692"/>
    </source>
</evidence>
<reference evidence="7" key="1">
    <citation type="submission" date="2025-08" db="UniProtKB">
        <authorList>
            <consortium name="RefSeq"/>
        </authorList>
    </citation>
    <scope>IDENTIFICATION</scope>
    <source>
        <tissue evidence="7">Sperm</tissue>
    </source>
</reference>
<feature type="transmembrane region" description="Helical" evidence="5">
    <location>
        <begin position="41"/>
        <end position="61"/>
    </location>
</feature>
<accession>A0AAJ7U287</accession>
<dbReference type="Pfam" id="PF03208">
    <property type="entry name" value="PRA1"/>
    <property type="match status" value="1"/>
</dbReference>
<comment type="subcellular location">
    <subcellularLocation>
        <location evidence="1 5">Membrane</location>
        <topology evidence="1 5">Multi-pass membrane protein</topology>
    </subcellularLocation>
</comment>
<evidence type="ECO:0000256" key="3">
    <source>
        <dbReference type="ARBA" id="ARBA00022989"/>
    </source>
</evidence>
<organism evidence="6 7">
    <name type="scientific">Petromyzon marinus</name>
    <name type="common">Sea lamprey</name>
    <dbReference type="NCBI Taxonomy" id="7757"/>
    <lineage>
        <taxon>Eukaryota</taxon>
        <taxon>Metazoa</taxon>
        <taxon>Chordata</taxon>
        <taxon>Craniata</taxon>
        <taxon>Vertebrata</taxon>
        <taxon>Cyclostomata</taxon>
        <taxon>Hyperoartia</taxon>
        <taxon>Petromyzontiformes</taxon>
        <taxon>Petromyzontidae</taxon>
        <taxon>Petromyzon</taxon>
    </lineage>
</organism>
<evidence type="ECO:0000256" key="4">
    <source>
        <dbReference type="ARBA" id="ARBA00023136"/>
    </source>
</evidence>
<gene>
    <name evidence="7" type="primary">PRAF2</name>
</gene>
<keyword evidence="3 5" id="KW-1133">Transmembrane helix</keyword>
<dbReference type="PANTHER" id="PTHR12859">
    <property type="entry name" value="PRA1 PROTEIN"/>
    <property type="match status" value="1"/>
</dbReference>
<dbReference type="GO" id="GO:0016020">
    <property type="term" value="C:membrane"/>
    <property type="evidence" value="ECO:0007669"/>
    <property type="project" value="UniProtKB-SubCell"/>
</dbReference>
<dbReference type="KEGG" id="pmrn:116952247"/>
<proteinExistence type="inferred from homology"/>
<feature type="transmembrane region" description="Helical" evidence="5">
    <location>
        <begin position="67"/>
        <end position="85"/>
    </location>
</feature>
<dbReference type="InterPro" id="IPR004895">
    <property type="entry name" value="Prenylated_rab_accept_PRA1"/>
</dbReference>
<dbReference type="AlphaFoldDB" id="A0AAJ7U287"/>
<keyword evidence="4 5" id="KW-0472">Membrane</keyword>
<dbReference type="PANTHER" id="PTHR12859:SF0">
    <property type="entry name" value="PRA1 FAMILY PROTEIN"/>
    <property type="match status" value="1"/>
</dbReference>
<keyword evidence="2 5" id="KW-0812">Transmembrane</keyword>
<feature type="transmembrane region" description="Helical" evidence="5">
    <location>
        <begin position="120"/>
        <end position="140"/>
    </location>
</feature>
<keyword evidence="6" id="KW-1185">Reference proteome</keyword>
<evidence type="ECO:0000313" key="6">
    <source>
        <dbReference type="Proteomes" id="UP001318040"/>
    </source>
</evidence>
<dbReference type="CTD" id="11230"/>
<evidence type="ECO:0000313" key="7">
    <source>
        <dbReference type="RefSeq" id="XP_032827325.1"/>
    </source>
</evidence>